<dbReference type="Pfam" id="PF01966">
    <property type="entry name" value="HD"/>
    <property type="match status" value="1"/>
</dbReference>
<feature type="transmembrane region" description="Helical" evidence="1">
    <location>
        <begin position="61"/>
        <end position="88"/>
    </location>
</feature>
<evidence type="ECO:0000313" key="3">
    <source>
        <dbReference type="EMBL" id="WPD19249.1"/>
    </source>
</evidence>
<feature type="transmembrane region" description="Helical" evidence="1">
    <location>
        <begin position="172"/>
        <end position="192"/>
    </location>
</feature>
<feature type="transmembrane region" description="Helical" evidence="1">
    <location>
        <begin position="198"/>
        <end position="218"/>
    </location>
</feature>
<feature type="transmembrane region" description="Helical" evidence="1">
    <location>
        <begin position="109"/>
        <end position="125"/>
    </location>
</feature>
<dbReference type="Pfam" id="PF20972">
    <property type="entry name" value="MASE9"/>
    <property type="match status" value="1"/>
</dbReference>
<keyword evidence="1" id="KW-1133">Transmembrane helix</keyword>
<keyword evidence="1" id="KW-0472">Membrane</keyword>
<dbReference type="InterPro" id="IPR048430">
    <property type="entry name" value="MASE9"/>
</dbReference>
<dbReference type="EMBL" id="CP132508">
    <property type="protein sequence ID" value="WPD19249.1"/>
    <property type="molecule type" value="Genomic_DNA"/>
</dbReference>
<gene>
    <name evidence="3" type="ORF">Q5761_00825</name>
</gene>
<proteinExistence type="predicted"/>
<feature type="transmembrane region" description="Helical" evidence="1">
    <location>
        <begin position="12"/>
        <end position="31"/>
    </location>
</feature>
<protein>
    <submittedName>
        <fullName evidence="3">HD domain-containing protein</fullName>
    </submittedName>
</protein>
<dbReference type="PROSITE" id="PS51832">
    <property type="entry name" value="HD_GYP"/>
    <property type="match status" value="1"/>
</dbReference>
<reference evidence="3 4" key="1">
    <citation type="submission" date="2023-08" db="EMBL/GenBank/DDBJ databases">
        <title>Genome sequence of Thermaerobacter compostii strain Ins1, a spore-forming filamentous bacterium isolated from a deep geothermal reservoir.</title>
        <authorList>
            <person name="Bregnard D."/>
            <person name="Gonzalez D."/>
            <person name="Junier P."/>
        </authorList>
    </citation>
    <scope>NUCLEOTIDE SEQUENCE [LARGE SCALE GENOMIC DNA]</scope>
    <source>
        <strain evidence="3 4">Ins1</strain>
    </source>
</reference>
<accession>A0ABZ0QPR9</accession>
<dbReference type="InterPro" id="IPR037522">
    <property type="entry name" value="HD_GYP_dom"/>
</dbReference>
<name>A0ABZ0QPR9_9FIRM</name>
<dbReference type="PANTHER" id="PTHR43155">
    <property type="entry name" value="CYCLIC DI-GMP PHOSPHODIESTERASE PA4108-RELATED"/>
    <property type="match status" value="1"/>
</dbReference>
<dbReference type="SUPFAM" id="SSF109604">
    <property type="entry name" value="HD-domain/PDEase-like"/>
    <property type="match status" value="1"/>
</dbReference>
<dbReference type="Gene3D" id="1.10.3210.10">
    <property type="entry name" value="Hypothetical protein af1432"/>
    <property type="match status" value="1"/>
</dbReference>
<dbReference type="RefSeq" id="WP_318750825.1">
    <property type="nucleotide sequence ID" value="NZ_CP132508.1"/>
</dbReference>
<keyword evidence="4" id="KW-1185">Reference proteome</keyword>
<evidence type="ECO:0000259" key="2">
    <source>
        <dbReference type="PROSITE" id="PS51832"/>
    </source>
</evidence>
<evidence type="ECO:0000313" key="4">
    <source>
        <dbReference type="Proteomes" id="UP001304683"/>
    </source>
</evidence>
<evidence type="ECO:0000256" key="1">
    <source>
        <dbReference type="SAM" id="Phobius"/>
    </source>
</evidence>
<dbReference type="Proteomes" id="UP001304683">
    <property type="component" value="Chromosome"/>
</dbReference>
<feature type="domain" description="HD-GYP" evidence="2">
    <location>
        <begin position="224"/>
        <end position="314"/>
    </location>
</feature>
<feature type="transmembrane region" description="Helical" evidence="1">
    <location>
        <begin position="137"/>
        <end position="160"/>
    </location>
</feature>
<dbReference type="InterPro" id="IPR006674">
    <property type="entry name" value="HD_domain"/>
</dbReference>
<keyword evidence="1" id="KW-0812">Transmembrane</keyword>
<organism evidence="3 4">
    <name type="scientific">Thermaerobacter composti</name>
    <dbReference type="NCBI Taxonomy" id="554949"/>
    <lineage>
        <taxon>Bacteria</taxon>
        <taxon>Bacillati</taxon>
        <taxon>Bacillota</taxon>
        <taxon>Clostridia</taxon>
        <taxon>Eubacteriales</taxon>
        <taxon>Clostridiales Family XVII. Incertae Sedis</taxon>
        <taxon>Thermaerobacter</taxon>
    </lineage>
</organism>
<sequence>MVVPQLRWRPGYFAYIVITAAIVVALERAIAPADLSDVLSFYFFAVAAEAFPIPVPPLKGSISLGFVAIFAAILSEGPLWGTLIAALGTIRPIDFDGRIPLRGILYNRFQLGLSAFIAGHVYHALANGADITSRQSIAGFLLAALVYFIVNVGMFSAYVCRFKGVRLAGVVHHLKTMGMVNYVALMPLAYLISAIHRWVGPIGMVLFLLPLVVARFSFKRYLDVRHMFLGTIRALALALEARDRYTYGHADRVARLSVEIGKALNLSDDELEQLEYAGILHDIGKIGVRDEILNKPGRYTPDEYEEMKSLLHRP</sequence>
<dbReference type="InterPro" id="IPR003607">
    <property type="entry name" value="HD/PDEase_dom"/>
</dbReference>
<dbReference type="PANTHER" id="PTHR43155:SF2">
    <property type="entry name" value="CYCLIC DI-GMP PHOSPHODIESTERASE PA4108"/>
    <property type="match status" value="1"/>
</dbReference>
<dbReference type="CDD" id="cd00077">
    <property type="entry name" value="HDc"/>
    <property type="match status" value="1"/>
</dbReference>
<dbReference type="Gene3D" id="1.10.1760.20">
    <property type="match status" value="1"/>
</dbReference>